<organism evidence="4 5">
    <name type="scientific">Cirrhinus mrigala</name>
    <name type="common">Mrigala</name>
    <dbReference type="NCBI Taxonomy" id="683832"/>
    <lineage>
        <taxon>Eukaryota</taxon>
        <taxon>Metazoa</taxon>
        <taxon>Chordata</taxon>
        <taxon>Craniata</taxon>
        <taxon>Vertebrata</taxon>
        <taxon>Euteleostomi</taxon>
        <taxon>Actinopterygii</taxon>
        <taxon>Neopterygii</taxon>
        <taxon>Teleostei</taxon>
        <taxon>Ostariophysi</taxon>
        <taxon>Cypriniformes</taxon>
        <taxon>Cyprinidae</taxon>
        <taxon>Labeoninae</taxon>
        <taxon>Labeonini</taxon>
        <taxon>Cirrhinus</taxon>
    </lineage>
</organism>
<evidence type="ECO:0000313" key="4">
    <source>
        <dbReference type="EMBL" id="KAL0194076.1"/>
    </source>
</evidence>
<evidence type="ECO:0000313" key="5">
    <source>
        <dbReference type="Proteomes" id="UP001529510"/>
    </source>
</evidence>
<evidence type="ECO:0000256" key="2">
    <source>
        <dbReference type="ARBA" id="ARBA00022525"/>
    </source>
</evidence>
<dbReference type="PANTHER" id="PTHR13723:SF189">
    <property type="entry name" value="A DISINTEGRIN AND METALLOPROTEINASE WITH THROMBOSPONDIN MOTIFS 12"/>
    <property type="match status" value="1"/>
</dbReference>
<name>A0ABD0R6N8_CIRMR</name>
<dbReference type="Pfam" id="PF05986">
    <property type="entry name" value="ADAMTS_spacer1"/>
    <property type="match status" value="1"/>
</dbReference>
<keyword evidence="5" id="KW-1185">Reference proteome</keyword>
<dbReference type="GO" id="GO:0005576">
    <property type="term" value="C:extracellular region"/>
    <property type="evidence" value="ECO:0007669"/>
    <property type="project" value="UniProtKB-SubCell"/>
</dbReference>
<dbReference type="EMBL" id="JAMKFB020000005">
    <property type="protein sequence ID" value="KAL0194076.1"/>
    <property type="molecule type" value="Genomic_DNA"/>
</dbReference>
<comment type="subcellular location">
    <subcellularLocation>
        <location evidence="1">Secreted</location>
    </subcellularLocation>
</comment>
<dbReference type="InterPro" id="IPR050439">
    <property type="entry name" value="ADAMTS_ADAMTS-like"/>
</dbReference>
<keyword evidence="2" id="KW-0964">Secreted</keyword>
<comment type="caution">
    <text evidence="4">The sequence shown here is derived from an EMBL/GenBank/DDBJ whole genome shotgun (WGS) entry which is preliminary data.</text>
</comment>
<protein>
    <recommendedName>
        <fullName evidence="3">ADAMTS/ADAMTS-like Spacer 1 domain-containing protein</fullName>
    </recommendedName>
</protein>
<dbReference type="AlphaFoldDB" id="A0ABD0R6N8"/>
<dbReference type="Gene3D" id="2.60.120.830">
    <property type="match status" value="1"/>
</dbReference>
<reference evidence="4 5" key="1">
    <citation type="submission" date="2024-05" db="EMBL/GenBank/DDBJ databases">
        <title>Genome sequencing and assembly of Indian major carp, Cirrhinus mrigala (Hamilton, 1822).</title>
        <authorList>
            <person name="Mohindra V."/>
            <person name="Chowdhury L.M."/>
            <person name="Lal K."/>
            <person name="Jena J.K."/>
        </authorList>
    </citation>
    <scope>NUCLEOTIDE SEQUENCE [LARGE SCALE GENOMIC DNA]</scope>
    <source>
        <strain evidence="4">CM1030</strain>
        <tissue evidence="4">Blood</tissue>
    </source>
</reference>
<proteinExistence type="predicted"/>
<dbReference type="Proteomes" id="UP001529510">
    <property type="component" value="Unassembled WGS sequence"/>
</dbReference>
<accession>A0ABD0R6N8</accession>
<evidence type="ECO:0000256" key="1">
    <source>
        <dbReference type="ARBA" id="ARBA00004613"/>
    </source>
</evidence>
<feature type="non-terminal residue" evidence="4">
    <location>
        <position position="1"/>
    </location>
</feature>
<feature type="domain" description="ADAMTS/ADAMTS-like Spacer 1" evidence="3">
    <location>
        <begin position="1"/>
        <end position="68"/>
    </location>
</feature>
<sequence length="68" mass="7710">IFIQEVEEAGNFFAIRAGDSDQYYLNGNYIIQWNGEYEAGGTKFYYDRTGNMENLTSAGPTTEPVMIQ</sequence>
<dbReference type="InterPro" id="IPR010294">
    <property type="entry name" value="ADAMTS_spacer1"/>
</dbReference>
<feature type="non-terminal residue" evidence="4">
    <location>
        <position position="68"/>
    </location>
</feature>
<dbReference type="PANTHER" id="PTHR13723">
    <property type="entry name" value="ADAMTS A DISINTEGRIN AND METALLOPROTEASE WITH THROMBOSPONDIN MOTIFS PROTEASE"/>
    <property type="match status" value="1"/>
</dbReference>
<gene>
    <name evidence="4" type="ORF">M9458_012372</name>
</gene>
<evidence type="ECO:0000259" key="3">
    <source>
        <dbReference type="Pfam" id="PF05986"/>
    </source>
</evidence>